<reference evidence="4" key="1">
    <citation type="submission" date="2016-10" db="EMBL/GenBank/DDBJ databases">
        <title>Sequence of Gallionella enrichment culture.</title>
        <authorList>
            <person name="Poehlein A."/>
            <person name="Muehling M."/>
            <person name="Daniel R."/>
        </authorList>
    </citation>
    <scope>NUCLEOTIDE SEQUENCE</scope>
</reference>
<dbReference type="AlphaFoldDB" id="A0A1J5PVM9"/>
<feature type="domain" description="Glycosyl transferase family 1" evidence="1">
    <location>
        <begin position="584"/>
        <end position="750"/>
    </location>
</feature>
<evidence type="ECO:0000259" key="2">
    <source>
        <dbReference type="Pfam" id="PF00535"/>
    </source>
</evidence>
<protein>
    <submittedName>
        <fullName evidence="4">Putative teichuronic acid biosynthesis glycosyltransferase TuaC</fullName>
        <ecNumber evidence="4">2.4.-.-</ecNumber>
    </submittedName>
</protein>
<dbReference type="EC" id="2.4.-.-" evidence="4"/>
<keyword evidence="4" id="KW-0808">Transferase</keyword>
<dbReference type="Pfam" id="PF13439">
    <property type="entry name" value="Glyco_transf_4"/>
    <property type="match status" value="1"/>
</dbReference>
<name>A0A1J5PVM9_9ZZZZ</name>
<feature type="domain" description="Glycosyltransferase subfamily 4-like N-terminal" evidence="3">
    <location>
        <begin position="406"/>
        <end position="572"/>
    </location>
</feature>
<evidence type="ECO:0000259" key="3">
    <source>
        <dbReference type="Pfam" id="PF13439"/>
    </source>
</evidence>
<dbReference type="CDD" id="cd03801">
    <property type="entry name" value="GT4_PimA-like"/>
    <property type="match status" value="1"/>
</dbReference>
<evidence type="ECO:0000313" key="4">
    <source>
        <dbReference type="EMBL" id="OIQ75170.1"/>
    </source>
</evidence>
<keyword evidence="4" id="KW-0328">Glycosyltransferase</keyword>
<dbReference type="PANTHER" id="PTHR43179">
    <property type="entry name" value="RHAMNOSYLTRANSFERASE WBBL"/>
    <property type="match status" value="1"/>
</dbReference>
<evidence type="ECO:0000259" key="1">
    <source>
        <dbReference type="Pfam" id="PF00534"/>
    </source>
</evidence>
<dbReference type="Gene3D" id="3.40.50.2000">
    <property type="entry name" value="Glycogen Phosphorylase B"/>
    <property type="match status" value="2"/>
</dbReference>
<gene>
    <name evidence="4" type="primary">tuaC_2</name>
    <name evidence="4" type="ORF">GALL_431650</name>
</gene>
<dbReference type="InterPro" id="IPR029044">
    <property type="entry name" value="Nucleotide-diphossugar_trans"/>
</dbReference>
<organism evidence="4">
    <name type="scientific">mine drainage metagenome</name>
    <dbReference type="NCBI Taxonomy" id="410659"/>
    <lineage>
        <taxon>unclassified sequences</taxon>
        <taxon>metagenomes</taxon>
        <taxon>ecological metagenomes</taxon>
    </lineage>
</organism>
<dbReference type="InterPro" id="IPR001173">
    <property type="entry name" value="Glyco_trans_2-like"/>
</dbReference>
<sequence>MRKLLIDKVGGMRKGFEGAQDLDMFLRVAEITSPDKIRHIPQIAYHWRSHDESTASQGTQKTYVFDSADRAIREALKRRGLNAEPFLPQIARKYGMCLNQLRWIDSIGQGKEVTILIPTKDRVDLLERCINSLYKTCDKRFVKILIMDDRSTDLATLKYFQELENNSPMSCRVVRPRRGDGTFNYARLINEAVDYVDTPYILQLNNDVEAIEPGWLEDMMGWMSIDDVGVVGAKLLYQDHTVQHAGVVIGPHGGLADHQFYQLPERDVGYLALAHATRNVSAVTGACMLITTELFRKLNGFDEINFAVEFNDVDFCLRTLESGKRVVCTPQARLTHLTSATRGNSYNPQEHINFITKYKQFKDCFYNSNIRKDSMWMPVDGDHFAHADRVKKIRILLISHALSLTGAPIAAYEFVRYFATAMGFEVTVLALQDGPVHQMYDELRIPVIVTHELENVHLLSAIKLQATLQRINNLIHLADEFDLVVCNTLTTFWGVMMANQSRIPAIWHIHESVGAEKYASKFLDTAIGNMVALAFFKATRVVFQANATRVIFNEFEAIANFDTIPGGLPLQRIEIFRQANSKSVLRKKYGIQDDAYVVILVGTTCERKGQAVFLDAIDQMCSDGIPSNVSFLIVGAIEGLYLECLKEKIAQLNLRNVQLVAETKEIYDYYVLSDLFVCASFEESFPMVVLLAMAFELPIVSTNVFGIPEIVSDQQEALLFPPGESQSMAAAILQCMNDPDETNAMVARAYAKVKRLFDSELLLMRHAELARKVATEDVLTTIH</sequence>
<dbReference type="PANTHER" id="PTHR43179:SF7">
    <property type="entry name" value="RHAMNOSYLTRANSFERASE WBBL"/>
    <property type="match status" value="1"/>
</dbReference>
<comment type="caution">
    <text evidence="4">The sequence shown here is derived from an EMBL/GenBank/DDBJ whole genome shotgun (WGS) entry which is preliminary data.</text>
</comment>
<dbReference type="SUPFAM" id="SSF53756">
    <property type="entry name" value="UDP-Glycosyltransferase/glycogen phosphorylase"/>
    <property type="match status" value="1"/>
</dbReference>
<proteinExistence type="predicted"/>
<accession>A0A1J5PVM9</accession>
<dbReference type="Pfam" id="PF00534">
    <property type="entry name" value="Glycos_transf_1"/>
    <property type="match status" value="1"/>
</dbReference>
<feature type="domain" description="Glycosyltransferase 2-like" evidence="2">
    <location>
        <begin position="114"/>
        <end position="241"/>
    </location>
</feature>
<dbReference type="Pfam" id="PF00535">
    <property type="entry name" value="Glycos_transf_2"/>
    <property type="match status" value="1"/>
</dbReference>
<dbReference type="EMBL" id="MLJW01002252">
    <property type="protein sequence ID" value="OIQ75170.1"/>
    <property type="molecule type" value="Genomic_DNA"/>
</dbReference>
<dbReference type="GO" id="GO:0016757">
    <property type="term" value="F:glycosyltransferase activity"/>
    <property type="evidence" value="ECO:0007669"/>
    <property type="project" value="UniProtKB-KW"/>
</dbReference>
<dbReference type="InterPro" id="IPR001296">
    <property type="entry name" value="Glyco_trans_1"/>
</dbReference>
<dbReference type="SUPFAM" id="SSF53448">
    <property type="entry name" value="Nucleotide-diphospho-sugar transferases"/>
    <property type="match status" value="1"/>
</dbReference>
<dbReference type="Gene3D" id="3.90.550.10">
    <property type="entry name" value="Spore Coat Polysaccharide Biosynthesis Protein SpsA, Chain A"/>
    <property type="match status" value="2"/>
</dbReference>
<dbReference type="InterPro" id="IPR028098">
    <property type="entry name" value="Glyco_trans_4-like_N"/>
</dbReference>